<dbReference type="Pfam" id="PF02195">
    <property type="entry name" value="ParB_N"/>
    <property type="match status" value="1"/>
</dbReference>
<comment type="caution">
    <text evidence="2">The sequence shown here is derived from an EMBL/GenBank/DDBJ whole genome shotgun (WGS) entry which is preliminary data.</text>
</comment>
<protein>
    <recommendedName>
        <fullName evidence="1">ParB-like N-terminal domain-containing protein</fullName>
    </recommendedName>
</protein>
<accession>A0A4Q2K7C2</accession>
<dbReference type="EMBL" id="SDOZ01000005">
    <property type="protein sequence ID" value="RXZ57844.1"/>
    <property type="molecule type" value="Genomic_DNA"/>
</dbReference>
<dbReference type="SUPFAM" id="SSF110849">
    <property type="entry name" value="ParB/Sulfiredoxin"/>
    <property type="match status" value="1"/>
</dbReference>
<name>A0A4Q2K7C2_9FIRM</name>
<organism evidence="2 3">
    <name type="scientific">Candidatus Borkfalkia ceftriaxoniphila</name>
    <dbReference type="NCBI Taxonomy" id="2508949"/>
    <lineage>
        <taxon>Bacteria</taxon>
        <taxon>Bacillati</taxon>
        <taxon>Bacillota</taxon>
        <taxon>Clostridia</taxon>
        <taxon>Christensenellales</taxon>
        <taxon>Christensenellaceae</taxon>
        <taxon>Candidatus Borkfalkia</taxon>
    </lineage>
</organism>
<feature type="domain" description="ParB-like N-terminal" evidence="1">
    <location>
        <begin position="34"/>
        <end position="120"/>
    </location>
</feature>
<dbReference type="RefSeq" id="WP_129227178.1">
    <property type="nucleotide sequence ID" value="NZ_SDOZ01000005.1"/>
</dbReference>
<dbReference type="OrthoDB" id="9771505at2"/>
<dbReference type="InterPro" id="IPR036086">
    <property type="entry name" value="ParB/Sulfiredoxin_sf"/>
</dbReference>
<evidence type="ECO:0000313" key="3">
    <source>
        <dbReference type="Proteomes" id="UP000291269"/>
    </source>
</evidence>
<gene>
    <name evidence="2" type="ORF">ESZ91_10850</name>
</gene>
<evidence type="ECO:0000313" key="2">
    <source>
        <dbReference type="EMBL" id="RXZ57844.1"/>
    </source>
</evidence>
<dbReference type="InterPro" id="IPR003115">
    <property type="entry name" value="ParB_N"/>
</dbReference>
<dbReference type="Gene3D" id="3.90.1530.10">
    <property type="entry name" value="Conserved hypothetical protein from pyrococcus furiosus pfu- 392566-001, ParB domain"/>
    <property type="match status" value="1"/>
</dbReference>
<dbReference type="SMART" id="SM00470">
    <property type="entry name" value="ParB"/>
    <property type="match status" value="1"/>
</dbReference>
<proteinExistence type="predicted"/>
<reference evidence="2 3" key="1">
    <citation type="journal article" date="2019" name="Gut">
        <title>Antibiotics-induced monodominance of a novel gut bacterial order.</title>
        <authorList>
            <person name="Hildebrand F."/>
            <person name="Moitinho-Silva L."/>
            <person name="Blasche S."/>
            <person name="Jahn M.T."/>
            <person name="Gossmann T.I."/>
            <person name="Heuerta-Cepas J."/>
            <person name="Hercog R."/>
            <person name="Luetge M."/>
            <person name="Bahram M."/>
            <person name="Pryszlak A."/>
            <person name="Alves R.J."/>
            <person name="Waszak S.M."/>
            <person name="Zhu A."/>
            <person name="Ye L."/>
            <person name="Costea P.I."/>
            <person name="Aalvink S."/>
            <person name="Belzer C."/>
            <person name="Forslund S.K."/>
            <person name="Sunagawa S."/>
            <person name="Hentschel U."/>
            <person name="Merten C."/>
            <person name="Patil K.R."/>
            <person name="Benes V."/>
            <person name="Bork P."/>
        </authorList>
    </citation>
    <scope>NUCLEOTIDE SEQUENCE [LARGE SCALE GENOMIC DNA]</scope>
    <source>
        <strain evidence="2 3">HDS1380</strain>
    </source>
</reference>
<dbReference type="Proteomes" id="UP000291269">
    <property type="component" value="Unassembled WGS sequence"/>
</dbReference>
<evidence type="ECO:0000259" key="1">
    <source>
        <dbReference type="SMART" id="SM00470"/>
    </source>
</evidence>
<sequence length="156" mass="16848">MSLGNASIKRATGAIGKTGEKSKKAAFTANRSLIELEISKIKFERSAYDLAELKKSVKKYGILHPVFVLREGEEFILLSGKARMTAAAELRMESVPAVVLDMEGSGVSAAKKELLLKKAAPVQPSISDEIAASEDIHEEKFNAIKGIGSDLPEYLL</sequence>
<keyword evidence="3" id="KW-1185">Reference proteome</keyword>
<dbReference type="AlphaFoldDB" id="A0A4Q2K7C2"/>